<dbReference type="AlphaFoldDB" id="A0A6P2CDQ2"/>
<comment type="caution">
    <text evidence="1">The sequence shown here is derived from an EMBL/GenBank/DDBJ whole genome shotgun (WGS) entry which is preliminary data.</text>
</comment>
<protein>
    <submittedName>
        <fullName evidence="1">Phage portal protein</fullName>
    </submittedName>
</protein>
<name>A0A6P2CDQ2_9NOCA</name>
<dbReference type="InterPro" id="IPR021145">
    <property type="entry name" value="Portal_protein_SPP1_Gp6-like"/>
</dbReference>
<sequence>MAVRDRVPRDRVPIGGTVAQLSSEEEAVFNRLEQELSQAQPGFDLADRYYDGLQRLEQLGLAIPPELQRFTVVVNWNLIAVDALHERISIKGFKLPGAESGDDELWRVFRANNLPAQSRLGFLDALVYGRSYYCVGENEDDPRTPRVTVESPREVITERDHRTGKVRAALRLYDVVNGRATAATLYLRDETIWLTSDGGGWEITDSDEHGLGMVPVVPVFHRRRLTIPTHRTTQGVSEMAPLIPIVDAAARNITNAQLAQETHAVPQRGVIGASKGDFMDAEGQPLPVWEAYFGAVWAITNPQAKHFQFDSSSMDNFERMMNLYARMASGVSGLPASYFGLAADDAASADAIRSREARLVKRAELCGENFGDPTADMTKLVMRIRDGVWDPEVNLVETLWNDPATPTRAQQADAIVKLYQAADDRGRPLLPAEMAYEELGWGPEKIKRALAMRERDASDPQLERITRTFQDVTAAAGRGE</sequence>
<evidence type="ECO:0000313" key="2">
    <source>
        <dbReference type="Proteomes" id="UP000471120"/>
    </source>
</evidence>
<gene>
    <name evidence="1" type="ORF">DW322_11240</name>
</gene>
<dbReference type="EMBL" id="QRCM01000001">
    <property type="protein sequence ID" value="TXG90685.1"/>
    <property type="molecule type" value="Genomic_DNA"/>
</dbReference>
<proteinExistence type="predicted"/>
<dbReference type="Proteomes" id="UP000471120">
    <property type="component" value="Unassembled WGS sequence"/>
</dbReference>
<evidence type="ECO:0000313" key="1">
    <source>
        <dbReference type="EMBL" id="TXG90685.1"/>
    </source>
</evidence>
<dbReference type="Pfam" id="PF05133">
    <property type="entry name" value="SPP1_portal"/>
    <property type="match status" value="1"/>
</dbReference>
<reference evidence="1 2" key="1">
    <citation type="submission" date="2018-07" db="EMBL/GenBank/DDBJ databases">
        <title>Genome sequence of Rhodococcus rhodnii ATCC 35071 from Rhodnius prolixus.</title>
        <authorList>
            <person name="Patel V."/>
            <person name="Vogel K.J."/>
        </authorList>
    </citation>
    <scope>NUCLEOTIDE SEQUENCE [LARGE SCALE GENOMIC DNA]</scope>
    <source>
        <strain evidence="1 2">ATCC 35071</strain>
    </source>
</reference>
<organism evidence="1 2">
    <name type="scientific">Rhodococcus rhodnii</name>
    <dbReference type="NCBI Taxonomy" id="38312"/>
    <lineage>
        <taxon>Bacteria</taxon>
        <taxon>Bacillati</taxon>
        <taxon>Actinomycetota</taxon>
        <taxon>Actinomycetes</taxon>
        <taxon>Mycobacteriales</taxon>
        <taxon>Nocardiaceae</taxon>
        <taxon>Rhodococcus</taxon>
    </lineage>
</organism>
<accession>A0A6P2CDQ2</accession>